<dbReference type="EMBL" id="SLWN01000031">
    <property type="protein sequence ID" value="TCO12218.1"/>
    <property type="molecule type" value="Genomic_DNA"/>
</dbReference>
<comment type="similarity">
    <text evidence="1 2">Belongs to the anti-sigma-factor antagonist family.</text>
</comment>
<dbReference type="InterPro" id="IPR003658">
    <property type="entry name" value="Anti-sigma_ant"/>
</dbReference>
<dbReference type="Proteomes" id="UP000294508">
    <property type="component" value="Unassembled WGS sequence"/>
</dbReference>
<proteinExistence type="inferred from homology"/>
<keyword evidence="5" id="KW-1185">Reference proteome</keyword>
<comment type="caution">
    <text evidence="4">The sequence shown here is derived from an EMBL/GenBank/DDBJ whole genome shotgun (WGS) entry which is preliminary data.</text>
</comment>
<gene>
    <name evidence="4" type="ORF">EV652_13116</name>
</gene>
<evidence type="ECO:0000313" key="4">
    <source>
        <dbReference type="EMBL" id="TCO12218.1"/>
    </source>
</evidence>
<dbReference type="NCBIfam" id="TIGR00377">
    <property type="entry name" value="ant_ant_sig"/>
    <property type="match status" value="1"/>
</dbReference>
<dbReference type="PROSITE" id="PS50801">
    <property type="entry name" value="STAS"/>
    <property type="match status" value="1"/>
</dbReference>
<protein>
    <recommendedName>
        <fullName evidence="2">Anti-sigma factor antagonist</fullName>
    </recommendedName>
</protein>
<dbReference type="InterPro" id="IPR002645">
    <property type="entry name" value="STAS_dom"/>
</dbReference>
<sequence>MASGGRVVLALSGDADLGTVWQLRDLANEFIATGHVDLVIDLNGVEFIDSSGIGVLIRTQARARRAGGSLRVVRARPRTLRLFELTGLTSAFDIHPDTAAALRTAPPRSAALCPRCAGLCSPRTRCR</sequence>
<reference evidence="4 5" key="1">
    <citation type="journal article" date="2015" name="Stand. Genomic Sci.">
        <title>Genomic Encyclopedia of Bacterial and Archaeal Type Strains, Phase III: the genomes of soil and plant-associated and newly described type strains.</title>
        <authorList>
            <person name="Whitman W.B."/>
            <person name="Woyke T."/>
            <person name="Klenk H.P."/>
            <person name="Zhou Y."/>
            <person name="Lilburn T.G."/>
            <person name="Beck B.J."/>
            <person name="De Vos P."/>
            <person name="Vandamme P."/>
            <person name="Eisen J.A."/>
            <person name="Garrity G."/>
            <person name="Hugenholtz P."/>
            <person name="Kyrpides N.C."/>
        </authorList>
    </citation>
    <scope>NUCLEOTIDE SEQUENCE [LARGE SCALE GENOMIC DNA]</scope>
    <source>
        <strain evidence="4 5">VKM Ac-2572</strain>
    </source>
</reference>
<dbReference type="Pfam" id="PF13466">
    <property type="entry name" value="STAS_2"/>
    <property type="match status" value="1"/>
</dbReference>
<evidence type="ECO:0000313" key="5">
    <source>
        <dbReference type="Proteomes" id="UP000294508"/>
    </source>
</evidence>
<evidence type="ECO:0000256" key="2">
    <source>
        <dbReference type="RuleBase" id="RU003749"/>
    </source>
</evidence>
<dbReference type="PANTHER" id="PTHR33495">
    <property type="entry name" value="ANTI-SIGMA FACTOR ANTAGONIST TM_1081-RELATED-RELATED"/>
    <property type="match status" value="1"/>
</dbReference>
<name>A0A4R2GR84_9ACTN</name>
<dbReference type="InterPro" id="IPR058548">
    <property type="entry name" value="MlaB-like_STAS"/>
</dbReference>
<dbReference type="SUPFAM" id="SSF52091">
    <property type="entry name" value="SpoIIaa-like"/>
    <property type="match status" value="1"/>
</dbReference>
<evidence type="ECO:0000259" key="3">
    <source>
        <dbReference type="PROSITE" id="PS50801"/>
    </source>
</evidence>
<dbReference type="PANTHER" id="PTHR33495:SF2">
    <property type="entry name" value="ANTI-SIGMA FACTOR ANTAGONIST TM_1081-RELATED"/>
    <property type="match status" value="1"/>
</dbReference>
<dbReference type="CDD" id="cd07043">
    <property type="entry name" value="STAS_anti-anti-sigma_factors"/>
    <property type="match status" value="1"/>
</dbReference>
<dbReference type="GO" id="GO:0043856">
    <property type="term" value="F:anti-sigma factor antagonist activity"/>
    <property type="evidence" value="ECO:0007669"/>
    <property type="project" value="InterPro"/>
</dbReference>
<feature type="domain" description="STAS" evidence="3">
    <location>
        <begin position="1"/>
        <end position="105"/>
    </location>
</feature>
<organism evidence="4 5">
    <name type="scientific">Kribbella steppae</name>
    <dbReference type="NCBI Taxonomy" id="2512223"/>
    <lineage>
        <taxon>Bacteria</taxon>
        <taxon>Bacillati</taxon>
        <taxon>Actinomycetota</taxon>
        <taxon>Actinomycetes</taxon>
        <taxon>Propionibacteriales</taxon>
        <taxon>Kribbellaceae</taxon>
        <taxon>Kribbella</taxon>
    </lineage>
</organism>
<dbReference type="InterPro" id="IPR036513">
    <property type="entry name" value="STAS_dom_sf"/>
</dbReference>
<evidence type="ECO:0000256" key="1">
    <source>
        <dbReference type="ARBA" id="ARBA00009013"/>
    </source>
</evidence>
<accession>A0A4R2GR84</accession>
<dbReference type="AlphaFoldDB" id="A0A4R2GR84"/>
<dbReference type="Gene3D" id="3.30.750.24">
    <property type="entry name" value="STAS domain"/>
    <property type="match status" value="1"/>
</dbReference>